<dbReference type="EC" id="2.7.13.3" evidence="2"/>
<keyword evidence="4" id="KW-0808">Transferase</keyword>
<feature type="domain" description="PAC" evidence="11">
    <location>
        <begin position="327"/>
        <end position="379"/>
    </location>
</feature>
<dbReference type="Proteomes" id="UP001464891">
    <property type="component" value="Unassembled WGS sequence"/>
</dbReference>
<dbReference type="CDD" id="cd17580">
    <property type="entry name" value="REC_2_DhkD-like"/>
    <property type="match status" value="1"/>
</dbReference>
<dbReference type="Pfam" id="PF00072">
    <property type="entry name" value="Response_reg"/>
    <property type="match status" value="2"/>
</dbReference>
<dbReference type="PROSITE" id="PS50110">
    <property type="entry name" value="RESPONSE_REGULATORY"/>
    <property type="match status" value="2"/>
</dbReference>
<dbReference type="Gene3D" id="3.30.450.20">
    <property type="entry name" value="PAS domain"/>
    <property type="match status" value="3"/>
</dbReference>
<dbReference type="SMART" id="SM00388">
    <property type="entry name" value="HisKA"/>
    <property type="match status" value="1"/>
</dbReference>
<keyword evidence="5" id="KW-0418">Kinase</keyword>
<dbReference type="InterPro" id="IPR003594">
    <property type="entry name" value="HATPase_dom"/>
</dbReference>
<dbReference type="InterPro" id="IPR036890">
    <property type="entry name" value="HATPase_C_sf"/>
</dbReference>
<evidence type="ECO:0000256" key="4">
    <source>
        <dbReference type="ARBA" id="ARBA00022679"/>
    </source>
</evidence>
<feature type="modified residue" description="4-aspartylphosphate" evidence="7">
    <location>
        <position position="1004"/>
    </location>
</feature>
<evidence type="ECO:0000256" key="2">
    <source>
        <dbReference type="ARBA" id="ARBA00012438"/>
    </source>
</evidence>
<dbReference type="InterPro" id="IPR029016">
    <property type="entry name" value="GAF-like_dom_sf"/>
</dbReference>
<protein>
    <recommendedName>
        <fullName evidence="2">histidine kinase</fullName>
        <ecNumber evidence="2">2.7.13.3</ecNumber>
    </recommendedName>
</protein>
<dbReference type="PROSITE" id="PS50112">
    <property type="entry name" value="PAS"/>
    <property type="match status" value="2"/>
</dbReference>
<dbReference type="Pfam" id="PF00989">
    <property type="entry name" value="PAS"/>
    <property type="match status" value="1"/>
</dbReference>
<feature type="modified residue" description="4-aspartylphosphate" evidence="7">
    <location>
        <position position="54"/>
    </location>
</feature>
<dbReference type="Pfam" id="PF08447">
    <property type="entry name" value="PAS_3"/>
    <property type="match status" value="1"/>
</dbReference>
<dbReference type="Pfam" id="PF01590">
    <property type="entry name" value="GAF"/>
    <property type="match status" value="1"/>
</dbReference>
<dbReference type="CDD" id="cd16922">
    <property type="entry name" value="HATPase_EvgS-ArcB-TorS-like"/>
    <property type="match status" value="1"/>
</dbReference>
<dbReference type="InterPro" id="IPR013767">
    <property type="entry name" value="PAS_fold"/>
</dbReference>
<keyword evidence="13" id="KW-1185">Reference proteome</keyword>
<evidence type="ECO:0000256" key="1">
    <source>
        <dbReference type="ARBA" id="ARBA00000085"/>
    </source>
</evidence>
<dbReference type="RefSeq" id="WP_190431925.1">
    <property type="nucleotide sequence ID" value="NZ_JAMPKM010000001.1"/>
</dbReference>
<dbReference type="Gene3D" id="3.30.565.10">
    <property type="entry name" value="Histidine kinase-like ATPase, C-terminal domain"/>
    <property type="match status" value="1"/>
</dbReference>
<proteinExistence type="predicted"/>
<feature type="domain" description="Histidine kinase" evidence="8">
    <location>
        <begin position="707"/>
        <end position="925"/>
    </location>
</feature>
<dbReference type="Pfam" id="PF02518">
    <property type="entry name" value="HATPase_c"/>
    <property type="match status" value="1"/>
</dbReference>
<dbReference type="SMART" id="SM00448">
    <property type="entry name" value="REC"/>
    <property type="match status" value="2"/>
</dbReference>
<evidence type="ECO:0000259" key="8">
    <source>
        <dbReference type="PROSITE" id="PS50109"/>
    </source>
</evidence>
<keyword evidence="6" id="KW-0902">Two-component regulatory system</keyword>
<dbReference type="SMART" id="SM00091">
    <property type="entry name" value="PAS"/>
    <property type="match status" value="3"/>
</dbReference>
<feature type="domain" description="Response regulatory" evidence="9">
    <location>
        <begin position="3"/>
        <end position="119"/>
    </location>
</feature>
<feature type="domain" description="PAS" evidence="10">
    <location>
        <begin position="255"/>
        <end position="324"/>
    </location>
</feature>
<comment type="caution">
    <text evidence="12">The sequence shown here is derived from an EMBL/GenBank/DDBJ whole genome shotgun (WGS) entry which is preliminary data.</text>
</comment>
<comment type="catalytic activity">
    <reaction evidence="1">
        <text>ATP + protein L-histidine = ADP + protein N-phospho-L-histidine.</text>
        <dbReference type="EC" id="2.7.13.3"/>
    </reaction>
</comment>
<dbReference type="PRINTS" id="PR00344">
    <property type="entry name" value="BCTRLSENSOR"/>
</dbReference>
<dbReference type="InterPro" id="IPR000014">
    <property type="entry name" value="PAS"/>
</dbReference>
<dbReference type="PROSITE" id="PS50113">
    <property type="entry name" value="PAC"/>
    <property type="match status" value="3"/>
</dbReference>
<dbReference type="SMART" id="SM00387">
    <property type="entry name" value="HATPase_c"/>
    <property type="match status" value="1"/>
</dbReference>
<dbReference type="Gene3D" id="3.30.450.40">
    <property type="match status" value="1"/>
</dbReference>
<dbReference type="InterPro" id="IPR036097">
    <property type="entry name" value="HisK_dim/P_sf"/>
</dbReference>
<dbReference type="Gene3D" id="1.10.287.130">
    <property type="match status" value="1"/>
</dbReference>
<organism evidence="12 13">
    <name type="scientific">Trichocoleus desertorum GB2-A4</name>
    <dbReference type="NCBI Taxonomy" id="2933944"/>
    <lineage>
        <taxon>Bacteria</taxon>
        <taxon>Bacillati</taxon>
        <taxon>Cyanobacteriota</taxon>
        <taxon>Cyanophyceae</taxon>
        <taxon>Leptolyngbyales</taxon>
        <taxon>Trichocoleusaceae</taxon>
        <taxon>Trichocoleus</taxon>
    </lineage>
</organism>
<evidence type="ECO:0000259" key="11">
    <source>
        <dbReference type="PROSITE" id="PS50113"/>
    </source>
</evidence>
<dbReference type="InterPro" id="IPR003018">
    <property type="entry name" value="GAF"/>
</dbReference>
<dbReference type="InterPro" id="IPR001610">
    <property type="entry name" value="PAC"/>
</dbReference>
<dbReference type="SUPFAM" id="SSF55785">
    <property type="entry name" value="PYP-like sensor domain (PAS domain)"/>
    <property type="match status" value="3"/>
</dbReference>
<evidence type="ECO:0000256" key="3">
    <source>
        <dbReference type="ARBA" id="ARBA00022553"/>
    </source>
</evidence>
<accession>A0ABV0J322</accession>
<dbReference type="CDD" id="cd00082">
    <property type="entry name" value="HisKA"/>
    <property type="match status" value="1"/>
</dbReference>
<evidence type="ECO:0000256" key="6">
    <source>
        <dbReference type="ARBA" id="ARBA00023012"/>
    </source>
</evidence>
<evidence type="ECO:0000313" key="12">
    <source>
        <dbReference type="EMBL" id="MEP0816182.1"/>
    </source>
</evidence>
<dbReference type="PANTHER" id="PTHR43547">
    <property type="entry name" value="TWO-COMPONENT HISTIDINE KINASE"/>
    <property type="match status" value="1"/>
</dbReference>
<feature type="domain" description="PAC" evidence="11">
    <location>
        <begin position="202"/>
        <end position="254"/>
    </location>
</feature>
<dbReference type="InterPro" id="IPR003661">
    <property type="entry name" value="HisK_dim/P_dom"/>
</dbReference>
<dbReference type="SUPFAM" id="SSF55874">
    <property type="entry name" value="ATPase domain of HSP90 chaperone/DNA topoisomerase II/histidine kinase"/>
    <property type="match status" value="1"/>
</dbReference>
<dbReference type="EMBL" id="JAMPKM010000001">
    <property type="protein sequence ID" value="MEP0816182.1"/>
    <property type="molecule type" value="Genomic_DNA"/>
</dbReference>
<dbReference type="CDD" id="cd00156">
    <property type="entry name" value="REC"/>
    <property type="match status" value="1"/>
</dbReference>
<feature type="domain" description="PAC" evidence="11">
    <location>
        <begin position="470"/>
        <end position="522"/>
    </location>
</feature>
<keyword evidence="3 7" id="KW-0597">Phosphoprotein</keyword>
<feature type="domain" description="Response regulatory" evidence="9">
    <location>
        <begin position="955"/>
        <end position="1073"/>
    </location>
</feature>
<dbReference type="SUPFAM" id="SSF55781">
    <property type="entry name" value="GAF domain-like"/>
    <property type="match status" value="1"/>
</dbReference>
<evidence type="ECO:0000256" key="7">
    <source>
        <dbReference type="PROSITE-ProRule" id="PRU00169"/>
    </source>
</evidence>
<dbReference type="CDD" id="cd00130">
    <property type="entry name" value="PAS"/>
    <property type="match status" value="3"/>
</dbReference>
<dbReference type="InterPro" id="IPR001789">
    <property type="entry name" value="Sig_transdc_resp-reg_receiver"/>
</dbReference>
<dbReference type="InterPro" id="IPR013655">
    <property type="entry name" value="PAS_fold_3"/>
</dbReference>
<name>A0ABV0J322_9CYAN</name>
<dbReference type="InterPro" id="IPR004358">
    <property type="entry name" value="Sig_transdc_His_kin-like_C"/>
</dbReference>
<dbReference type="SMART" id="SM00086">
    <property type="entry name" value="PAC"/>
    <property type="match status" value="3"/>
</dbReference>
<dbReference type="InterPro" id="IPR000700">
    <property type="entry name" value="PAS-assoc_C"/>
</dbReference>
<dbReference type="Pfam" id="PF00512">
    <property type="entry name" value="HisKA"/>
    <property type="match status" value="1"/>
</dbReference>
<dbReference type="NCBIfam" id="TIGR00229">
    <property type="entry name" value="sensory_box"/>
    <property type="match status" value="2"/>
</dbReference>
<feature type="domain" description="PAS" evidence="10">
    <location>
        <begin position="394"/>
        <end position="456"/>
    </location>
</feature>
<dbReference type="PANTHER" id="PTHR43547:SF2">
    <property type="entry name" value="HYBRID SIGNAL TRANSDUCTION HISTIDINE KINASE C"/>
    <property type="match status" value="1"/>
</dbReference>
<gene>
    <name evidence="12" type="ORF">NC998_03620</name>
</gene>
<dbReference type="SMART" id="SM00065">
    <property type="entry name" value="GAF"/>
    <property type="match status" value="1"/>
</dbReference>
<evidence type="ECO:0000313" key="13">
    <source>
        <dbReference type="Proteomes" id="UP001464891"/>
    </source>
</evidence>
<evidence type="ECO:0000259" key="10">
    <source>
        <dbReference type="PROSITE" id="PS50112"/>
    </source>
</evidence>
<dbReference type="InterPro" id="IPR011006">
    <property type="entry name" value="CheY-like_superfamily"/>
</dbReference>
<sequence>MTRILIIDDNPDDRLLVKRELHREFQDVELQEVATAAQFTQALATDTFDLVVTDYQLGWNNGVAIAQAIKARYPDCPVIMFTNSGNEEVAVAAMKAGVEDYILKSPKHTFRLAIAVRSALEHAIERRKSAQLQQQLQSLLVRLNVGVFRASADGHLLESNSAFQKILKLPQTTADLTLNWQELFCHNDDYLEFQQWLQASSRYYEREVQLCSQGSRIWALLSATLSQSADGKTFIDGLLEDITPYKQAAIVLEETNQTLQALIQASPLGITMLDPEGRVQLWNPAAEKIFGWSASEVLDQPLPSIPVDKQAEFLQNLQTTLAGQLLSGFETYRQRKDGTSIFIDLWTAVLRDDKGQPNSVVSLMSDVSERKRAEVERLKLLEREQTARAAAEAAEQRFRDLVNGLDAIVWEAEAKTWQFTFVSQQAETMLGYPIDRWLEDATFWPSLIHPDDRDRVCQICQTAATTCQNQDFEYRAIAADGRVIWLRDIVYVVTDASGQAQQLRGVMVETTERRRAVSALQFLAEASTVLVSSLDYEATLTSMAQLTIPTLADFCTIDMVEEGETLRRLAIAHRDPAQAQMMQEQLQQYPPNLTKPHPAFTALRTGKSVLIPEISPGFLAEIAQDAQHLAVLQRLAGRSLMCVPLVARERVLGVISLIRVGSTRPYQSADLDLAEDLARRASAAVDNAQLYQATQTANRMKDEFLAIVSHELRSPLNAILGWSRLLRNRNFDPATTERALETIERNAKLQTQLIEDLLDVSRVMRGQIKLQMRQLDLVPVVEAAFDAARPLLEAKSMQLQLIFDQPNSFILGDSDRLQQVIWNLLSNAIKFTPPAGHITMHLRHCETTVEIEIADTGQGISPMFLPHVFDHFRQADSTTTRSFGGLGLGLAIVRHLVELHGGQVKAASPGIGQGATFTVRLPRSLGPIPETVLPSVTLAEPATTFPSTSNLNNLRILVVDDDADTREFLMTALMQQGAEVKAVGSSPAALAMRQQWQPQVLVSDIGMPGEDGYVLIRQWRAAEATQGRNIPAIALTAYAQAEDRQQALAAGFQHHLSKPVNLAELINLIVSLVS</sequence>
<dbReference type="SUPFAM" id="SSF52172">
    <property type="entry name" value="CheY-like"/>
    <property type="match status" value="2"/>
</dbReference>
<dbReference type="InterPro" id="IPR005467">
    <property type="entry name" value="His_kinase_dom"/>
</dbReference>
<dbReference type="SUPFAM" id="SSF47384">
    <property type="entry name" value="Homodimeric domain of signal transducing histidine kinase"/>
    <property type="match status" value="1"/>
</dbReference>
<evidence type="ECO:0000256" key="5">
    <source>
        <dbReference type="ARBA" id="ARBA00022777"/>
    </source>
</evidence>
<dbReference type="InterPro" id="IPR035965">
    <property type="entry name" value="PAS-like_dom_sf"/>
</dbReference>
<dbReference type="Gene3D" id="3.40.50.2300">
    <property type="match status" value="2"/>
</dbReference>
<dbReference type="PROSITE" id="PS50109">
    <property type="entry name" value="HIS_KIN"/>
    <property type="match status" value="1"/>
</dbReference>
<reference evidence="12 13" key="1">
    <citation type="submission" date="2022-04" db="EMBL/GenBank/DDBJ databases">
        <title>Positive selection, recombination, and allopatry shape intraspecific diversity of widespread and dominant cyanobacteria.</title>
        <authorList>
            <person name="Wei J."/>
            <person name="Shu W."/>
            <person name="Hu C."/>
        </authorList>
    </citation>
    <scope>NUCLEOTIDE SEQUENCE [LARGE SCALE GENOMIC DNA]</scope>
    <source>
        <strain evidence="12 13">GB2-A4</strain>
    </source>
</reference>
<evidence type="ECO:0000259" key="9">
    <source>
        <dbReference type="PROSITE" id="PS50110"/>
    </source>
</evidence>